<feature type="transmembrane region" description="Helical" evidence="7">
    <location>
        <begin position="62"/>
        <end position="81"/>
    </location>
</feature>
<dbReference type="Gene3D" id="1.20.1250.20">
    <property type="entry name" value="MFS general substrate transporter like domains"/>
    <property type="match status" value="2"/>
</dbReference>
<feature type="transmembrane region" description="Helical" evidence="7">
    <location>
        <begin position="93"/>
        <end position="109"/>
    </location>
</feature>
<proteinExistence type="predicted"/>
<sequence length="458" mass="47197">MVRDVVGRTAARFRSGVDTLRGDGRGRILTVVAVGWLLVLGIRVVLPALLPQVKTAFDIDNATAGLLVSVMWAAYAVTQFPAGMMVDRIGERTTLAASAVVTAAGAAALTFAPTFAVFVLGSVLFGLGSGLYAPPRVTVLSRIYPDRDGTALGVTFAVGNLGAAALPLVAGALAVWVHWRLGFGFVVIPLALVAVGLWVYVPPRPSGQVRAAERFSRQTAVRLLRGVTDRDVALAWVAMTLILFAYQGITAFLPTYLIDVKGLTQGTASALYGLFYASGAASQWVAGNAADRYGERTVLAAVAGFGVFTLAALPFVGGTAALAVLLALLGTRLGIGPVGNGFVAALLPEEIQGAGYGLFRTFYLAVGASGSLFVGVLAEWGWFDEAFLVLAGVTAVASVLYLFLPATPDEHTHGSDSDRDGPTDDESVAGTGGGTGGGLSSAAEPGSDADGENDRTTD</sequence>
<dbReference type="PANTHER" id="PTHR43124">
    <property type="entry name" value="PURINE EFFLUX PUMP PBUE"/>
    <property type="match status" value="1"/>
</dbReference>
<feature type="transmembrane region" description="Helical" evidence="7">
    <location>
        <begin position="154"/>
        <end position="177"/>
    </location>
</feature>
<keyword evidence="5 7" id="KW-0472">Membrane</keyword>
<comment type="subcellular location">
    <subcellularLocation>
        <location evidence="1">Cell membrane</location>
        <topology evidence="1">Multi-pass membrane protein</topology>
    </subcellularLocation>
</comment>
<keyword evidence="10" id="KW-1185">Reference proteome</keyword>
<dbReference type="EMBL" id="JBHSHT010000004">
    <property type="protein sequence ID" value="MFC4826912.1"/>
    <property type="molecule type" value="Genomic_DNA"/>
</dbReference>
<dbReference type="InterPro" id="IPR011701">
    <property type="entry name" value="MFS"/>
</dbReference>
<feature type="compositionally biased region" description="Gly residues" evidence="6">
    <location>
        <begin position="430"/>
        <end position="439"/>
    </location>
</feature>
<feature type="transmembrane region" description="Helical" evidence="7">
    <location>
        <begin position="298"/>
        <end position="316"/>
    </location>
</feature>
<evidence type="ECO:0000256" key="4">
    <source>
        <dbReference type="ARBA" id="ARBA00022989"/>
    </source>
</evidence>
<dbReference type="GO" id="GO:0005886">
    <property type="term" value="C:plasma membrane"/>
    <property type="evidence" value="ECO:0007669"/>
    <property type="project" value="UniProtKB-SubCell"/>
</dbReference>
<feature type="transmembrane region" description="Helical" evidence="7">
    <location>
        <begin position="232"/>
        <end position="257"/>
    </location>
</feature>
<feature type="compositionally biased region" description="Basic and acidic residues" evidence="6">
    <location>
        <begin position="411"/>
        <end position="422"/>
    </location>
</feature>
<evidence type="ECO:0000256" key="6">
    <source>
        <dbReference type="SAM" id="MobiDB-lite"/>
    </source>
</evidence>
<dbReference type="Pfam" id="PF07690">
    <property type="entry name" value="MFS_1"/>
    <property type="match status" value="2"/>
</dbReference>
<dbReference type="CDD" id="cd17325">
    <property type="entry name" value="MFS_MdtG_SLC18_like"/>
    <property type="match status" value="1"/>
</dbReference>
<dbReference type="InterPro" id="IPR050189">
    <property type="entry name" value="MFS_Efflux_Transporters"/>
</dbReference>
<dbReference type="Proteomes" id="UP001595945">
    <property type="component" value="Unassembled WGS sequence"/>
</dbReference>
<feature type="transmembrane region" description="Helical" evidence="7">
    <location>
        <begin position="386"/>
        <end position="404"/>
    </location>
</feature>
<dbReference type="PROSITE" id="PS50850">
    <property type="entry name" value="MFS"/>
    <property type="match status" value="1"/>
</dbReference>
<feature type="transmembrane region" description="Helical" evidence="7">
    <location>
        <begin position="359"/>
        <end position="380"/>
    </location>
</feature>
<feature type="transmembrane region" description="Helical" evidence="7">
    <location>
        <begin position="269"/>
        <end position="286"/>
    </location>
</feature>
<dbReference type="GeneID" id="73047535"/>
<reference evidence="9 10" key="1">
    <citation type="journal article" date="2019" name="Int. J. Syst. Evol. Microbiol.">
        <title>The Global Catalogue of Microorganisms (GCM) 10K type strain sequencing project: providing services to taxonomists for standard genome sequencing and annotation.</title>
        <authorList>
            <consortium name="The Broad Institute Genomics Platform"/>
            <consortium name="The Broad Institute Genome Sequencing Center for Infectious Disease"/>
            <person name="Wu L."/>
            <person name="Ma J."/>
        </authorList>
    </citation>
    <scope>NUCLEOTIDE SEQUENCE [LARGE SCALE GENOMIC DNA]</scope>
    <source>
        <strain evidence="9 10">XZYJ18</strain>
    </source>
</reference>
<protein>
    <submittedName>
        <fullName evidence="9">MFS transporter</fullName>
    </submittedName>
</protein>
<evidence type="ECO:0000256" key="2">
    <source>
        <dbReference type="ARBA" id="ARBA00022475"/>
    </source>
</evidence>
<evidence type="ECO:0000313" key="9">
    <source>
        <dbReference type="EMBL" id="MFC4826912.1"/>
    </source>
</evidence>
<gene>
    <name evidence="9" type="ORF">ACFO9K_21920</name>
</gene>
<feature type="transmembrane region" description="Helical" evidence="7">
    <location>
        <begin position="322"/>
        <end position="347"/>
    </location>
</feature>
<keyword evidence="2" id="KW-1003">Cell membrane</keyword>
<evidence type="ECO:0000259" key="8">
    <source>
        <dbReference type="PROSITE" id="PS50850"/>
    </source>
</evidence>
<keyword evidence="4 7" id="KW-1133">Transmembrane helix</keyword>
<feature type="domain" description="Major facilitator superfamily (MFS) profile" evidence="8">
    <location>
        <begin position="28"/>
        <end position="409"/>
    </location>
</feature>
<evidence type="ECO:0000256" key="5">
    <source>
        <dbReference type="ARBA" id="ARBA00023136"/>
    </source>
</evidence>
<feature type="transmembrane region" description="Helical" evidence="7">
    <location>
        <begin position="183"/>
        <end position="201"/>
    </location>
</feature>
<feature type="transmembrane region" description="Helical" evidence="7">
    <location>
        <begin position="28"/>
        <end position="50"/>
    </location>
</feature>
<dbReference type="SUPFAM" id="SSF103473">
    <property type="entry name" value="MFS general substrate transporter"/>
    <property type="match status" value="1"/>
</dbReference>
<dbReference type="PANTHER" id="PTHR43124:SF3">
    <property type="entry name" value="CHLORAMPHENICOL EFFLUX PUMP RV0191"/>
    <property type="match status" value="1"/>
</dbReference>
<evidence type="ECO:0000256" key="1">
    <source>
        <dbReference type="ARBA" id="ARBA00004651"/>
    </source>
</evidence>
<evidence type="ECO:0000256" key="7">
    <source>
        <dbReference type="SAM" id="Phobius"/>
    </source>
</evidence>
<dbReference type="RefSeq" id="WP_254270464.1">
    <property type="nucleotide sequence ID" value="NZ_CP100402.1"/>
</dbReference>
<comment type="caution">
    <text evidence="9">The sequence shown here is derived from an EMBL/GenBank/DDBJ whole genome shotgun (WGS) entry which is preliminary data.</text>
</comment>
<feature type="region of interest" description="Disordered" evidence="6">
    <location>
        <begin position="411"/>
        <end position="458"/>
    </location>
</feature>
<dbReference type="InterPro" id="IPR036259">
    <property type="entry name" value="MFS_trans_sf"/>
</dbReference>
<dbReference type="AlphaFoldDB" id="A0ABD5Q893"/>
<organism evidence="9 10">
    <name type="scientific">Halorussus aquaticus</name>
    <dbReference type="NCBI Taxonomy" id="2953748"/>
    <lineage>
        <taxon>Archaea</taxon>
        <taxon>Methanobacteriati</taxon>
        <taxon>Methanobacteriota</taxon>
        <taxon>Stenosarchaea group</taxon>
        <taxon>Halobacteria</taxon>
        <taxon>Halobacteriales</taxon>
        <taxon>Haladaptataceae</taxon>
        <taxon>Halorussus</taxon>
    </lineage>
</organism>
<evidence type="ECO:0000313" key="10">
    <source>
        <dbReference type="Proteomes" id="UP001595945"/>
    </source>
</evidence>
<name>A0ABD5Q893_9EURY</name>
<accession>A0ABD5Q893</accession>
<dbReference type="InterPro" id="IPR020846">
    <property type="entry name" value="MFS_dom"/>
</dbReference>
<evidence type="ECO:0000256" key="3">
    <source>
        <dbReference type="ARBA" id="ARBA00022692"/>
    </source>
</evidence>
<keyword evidence="3 7" id="KW-0812">Transmembrane</keyword>